<evidence type="ECO:0000313" key="3">
    <source>
        <dbReference type="Proteomes" id="UP001162060"/>
    </source>
</evidence>
<reference evidence="2" key="1">
    <citation type="submission" date="2024-01" db="EMBL/GenBank/DDBJ databases">
        <authorList>
            <person name="Webb A."/>
        </authorList>
    </citation>
    <scope>NUCLEOTIDE SEQUENCE</scope>
    <source>
        <strain evidence="2">Pm1</strain>
    </source>
</reference>
<organism evidence="2 3">
    <name type="scientific">Peronospora matthiolae</name>
    <dbReference type="NCBI Taxonomy" id="2874970"/>
    <lineage>
        <taxon>Eukaryota</taxon>
        <taxon>Sar</taxon>
        <taxon>Stramenopiles</taxon>
        <taxon>Oomycota</taxon>
        <taxon>Peronosporomycetes</taxon>
        <taxon>Peronosporales</taxon>
        <taxon>Peronosporaceae</taxon>
        <taxon>Peronospora</taxon>
    </lineage>
</organism>
<dbReference type="EMBL" id="CAKLBY020000028">
    <property type="protein sequence ID" value="CAK7904029.1"/>
    <property type="molecule type" value="Genomic_DNA"/>
</dbReference>
<feature type="region of interest" description="Disordered" evidence="1">
    <location>
        <begin position="1"/>
        <end position="27"/>
    </location>
</feature>
<protein>
    <submittedName>
        <fullName evidence="2">Uncharacterized protein</fullName>
    </submittedName>
</protein>
<dbReference type="AlphaFoldDB" id="A0AAV1T8G6"/>
<name>A0AAV1T8G6_9STRA</name>
<accession>A0AAV1T8G6</accession>
<proteinExistence type="predicted"/>
<evidence type="ECO:0000256" key="1">
    <source>
        <dbReference type="SAM" id="MobiDB-lite"/>
    </source>
</evidence>
<evidence type="ECO:0000313" key="2">
    <source>
        <dbReference type="EMBL" id="CAK7904029.1"/>
    </source>
</evidence>
<gene>
    <name evidence="2" type="ORF">PM001_LOCUS2827</name>
</gene>
<sequence length="224" mass="24926">MLDQAACARRKSEVQTTLQQHSENTVTPPGVEELIRQASRHTSATWATGPKAKTPTELECRKALRERYLEPAMMTLSQYRERLQKQAQGTPVPQIRDITITMSEDGNETAEDDVFIRWVHGVRRLSSMHALRESASEADARLERKLRNVFAKFKARGRLRGVLRSRYALAASAAASSRQSSDTNSPALALIVRSVVLFKTGLTVALKNVHGVWAVLPKGNLILP</sequence>
<comment type="caution">
    <text evidence="2">The sequence shown here is derived from an EMBL/GenBank/DDBJ whole genome shotgun (WGS) entry which is preliminary data.</text>
</comment>
<feature type="compositionally biased region" description="Polar residues" evidence="1">
    <location>
        <begin position="14"/>
        <end position="27"/>
    </location>
</feature>
<dbReference type="Proteomes" id="UP001162060">
    <property type="component" value="Unassembled WGS sequence"/>
</dbReference>